<dbReference type="InterPro" id="IPR050900">
    <property type="entry name" value="Transposase_IS3/IS150/IS904"/>
</dbReference>
<dbReference type="EMBL" id="LNQM01000004">
    <property type="protein sequence ID" value="KSU75961.1"/>
    <property type="molecule type" value="Genomic_DNA"/>
</dbReference>
<dbReference type="InterPro" id="IPR001584">
    <property type="entry name" value="Integrase_cat-core"/>
</dbReference>
<dbReference type="GO" id="GO:0003676">
    <property type="term" value="F:nucleic acid binding"/>
    <property type="evidence" value="ECO:0007669"/>
    <property type="project" value="InterPro"/>
</dbReference>
<comment type="caution">
    <text evidence="3">The sequence shown here is derived from an EMBL/GenBank/DDBJ whole genome shotgun (WGS) entry which is preliminary data.</text>
</comment>
<evidence type="ECO:0000256" key="1">
    <source>
        <dbReference type="ARBA" id="ARBA00002286"/>
    </source>
</evidence>
<evidence type="ECO:0000313" key="3">
    <source>
        <dbReference type="EMBL" id="KSU75961.1"/>
    </source>
</evidence>
<dbReference type="STRING" id="993070.AS031_11330"/>
<dbReference type="Gene3D" id="3.30.420.10">
    <property type="entry name" value="Ribonuclease H-like superfamily/Ribonuclease H"/>
    <property type="match status" value="1"/>
</dbReference>
<organism evidence="3 4">
    <name type="scientific">Pseudarthrobacter enclensis</name>
    <dbReference type="NCBI Taxonomy" id="993070"/>
    <lineage>
        <taxon>Bacteria</taxon>
        <taxon>Bacillati</taxon>
        <taxon>Actinomycetota</taxon>
        <taxon>Actinomycetes</taxon>
        <taxon>Micrococcales</taxon>
        <taxon>Micrococcaceae</taxon>
        <taxon>Pseudarthrobacter</taxon>
    </lineage>
</organism>
<evidence type="ECO:0000313" key="4">
    <source>
        <dbReference type="Proteomes" id="UP000053199"/>
    </source>
</evidence>
<dbReference type="Proteomes" id="UP000053199">
    <property type="component" value="Unassembled WGS sequence"/>
</dbReference>
<dbReference type="Pfam" id="PF13333">
    <property type="entry name" value="rve_2"/>
    <property type="match status" value="1"/>
</dbReference>
<evidence type="ECO:0000259" key="2">
    <source>
        <dbReference type="PROSITE" id="PS50994"/>
    </source>
</evidence>
<proteinExistence type="predicted"/>
<sequence length="284" mass="32674">MKVQALIALKADFPLPLLLQVSGLARSTFFYHQARLQVPDPQEELKASIREIFKKNHGRYGHRRVHRELLNLGWVVAKKTVLKLMRALGLFCKVRRRKRCSSYQGEQGMIAPNLLNRKFDATAPNQKWVTDVTEFSVGDRKLYLSPVMDLFDRQIISHSISTSPNLDLTNNSLRAALECLEHGQQPLVHSDQGFQYQHISWRTLLANAGAVQSMSRKANCYDNAVMENFFGHLKEELFHRVRFLNTEALTAALHEYIHWYNTERISTKLKGLSPVQYRAQMLAA</sequence>
<dbReference type="AlphaFoldDB" id="A0A0V8IMJ8"/>
<protein>
    <submittedName>
        <fullName evidence="3">Integrase</fullName>
    </submittedName>
</protein>
<reference evidence="3 4" key="1">
    <citation type="journal article" date="2014" name="Arch. Microbiol.">
        <title>Arthrobacter enclensis sp. nov., isolated from sediment sample.</title>
        <authorList>
            <person name="Dastager S.G."/>
            <person name="Liu Q."/>
            <person name="Tang S.K."/>
            <person name="Krishnamurthi S."/>
            <person name="Lee J.C."/>
            <person name="Li W.J."/>
        </authorList>
    </citation>
    <scope>NUCLEOTIDE SEQUENCE [LARGE SCALE GENOMIC DNA]</scope>
    <source>
        <strain evidence="3 4">NIO-1008</strain>
    </source>
</reference>
<dbReference type="GO" id="GO:0015074">
    <property type="term" value="P:DNA integration"/>
    <property type="evidence" value="ECO:0007669"/>
    <property type="project" value="InterPro"/>
</dbReference>
<dbReference type="PANTHER" id="PTHR46889:SF4">
    <property type="entry name" value="TRANSPOSASE INSO FOR INSERTION SEQUENCE ELEMENT IS911B-RELATED"/>
    <property type="match status" value="1"/>
</dbReference>
<dbReference type="Pfam" id="PF00665">
    <property type="entry name" value="rve"/>
    <property type="match status" value="1"/>
</dbReference>
<feature type="domain" description="Integrase catalytic" evidence="2">
    <location>
        <begin position="120"/>
        <end position="282"/>
    </location>
</feature>
<dbReference type="InterPro" id="IPR012337">
    <property type="entry name" value="RNaseH-like_sf"/>
</dbReference>
<dbReference type="NCBIfam" id="NF033516">
    <property type="entry name" value="transpos_IS3"/>
    <property type="match status" value="1"/>
</dbReference>
<dbReference type="SUPFAM" id="SSF53098">
    <property type="entry name" value="Ribonuclease H-like"/>
    <property type="match status" value="1"/>
</dbReference>
<dbReference type="InterPro" id="IPR025948">
    <property type="entry name" value="HTH-like_dom"/>
</dbReference>
<comment type="function">
    <text evidence="1">Involved in the transposition of the insertion sequence.</text>
</comment>
<dbReference type="PANTHER" id="PTHR46889">
    <property type="entry name" value="TRANSPOSASE INSF FOR INSERTION SEQUENCE IS3B-RELATED"/>
    <property type="match status" value="1"/>
</dbReference>
<name>A0A0V8IMJ8_9MICC</name>
<dbReference type="Pfam" id="PF13276">
    <property type="entry name" value="HTH_21"/>
    <property type="match status" value="1"/>
</dbReference>
<dbReference type="InterPro" id="IPR048020">
    <property type="entry name" value="Transpos_IS3"/>
</dbReference>
<keyword evidence="4" id="KW-1185">Reference proteome</keyword>
<dbReference type="RefSeq" id="WP_058268255.1">
    <property type="nucleotide sequence ID" value="NZ_FMAZ01000004.1"/>
</dbReference>
<dbReference type="PROSITE" id="PS50994">
    <property type="entry name" value="INTEGRASE"/>
    <property type="match status" value="1"/>
</dbReference>
<accession>A0A0V8IMJ8</accession>
<dbReference type="InterPro" id="IPR036397">
    <property type="entry name" value="RNaseH_sf"/>
</dbReference>
<gene>
    <name evidence="3" type="ORF">AS031_11330</name>
</gene>